<keyword evidence="4" id="KW-1185">Reference proteome</keyword>
<dbReference type="CDD" id="cd06259">
    <property type="entry name" value="YdcF-like"/>
    <property type="match status" value="1"/>
</dbReference>
<dbReference type="Proteomes" id="UP000190896">
    <property type="component" value="Unassembled WGS sequence"/>
</dbReference>
<dbReference type="AlphaFoldDB" id="A0A1T2KY66"/>
<feature type="domain" description="DUF218" evidence="2">
    <location>
        <begin position="79"/>
        <end position="244"/>
    </location>
</feature>
<dbReference type="RefSeq" id="WP_078485596.1">
    <property type="nucleotide sequence ID" value="NZ_MPRJ01000002.1"/>
</dbReference>
<dbReference type="EMBL" id="MPRJ01000002">
    <property type="protein sequence ID" value="OOZ37799.1"/>
    <property type="molecule type" value="Genomic_DNA"/>
</dbReference>
<dbReference type="Pfam" id="PF02698">
    <property type="entry name" value="DUF218"/>
    <property type="match status" value="1"/>
</dbReference>
<dbReference type="OrthoDB" id="9809813at2"/>
<evidence type="ECO:0000313" key="3">
    <source>
        <dbReference type="EMBL" id="OOZ37799.1"/>
    </source>
</evidence>
<keyword evidence="1" id="KW-1133">Transmembrane helix</keyword>
<feature type="transmembrane region" description="Helical" evidence="1">
    <location>
        <begin position="6"/>
        <end position="25"/>
    </location>
</feature>
<organism evidence="3 4">
    <name type="scientific">Solemya velesiana gill symbiont</name>
    <dbReference type="NCBI Taxonomy" id="1918948"/>
    <lineage>
        <taxon>Bacteria</taxon>
        <taxon>Pseudomonadati</taxon>
        <taxon>Pseudomonadota</taxon>
        <taxon>Gammaproteobacteria</taxon>
        <taxon>sulfur-oxidizing symbionts</taxon>
    </lineage>
</organism>
<dbReference type="PANTHER" id="PTHR30336:SF4">
    <property type="entry name" value="ENVELOPE BIOGENESIS FACTOR ELYC"/>
    <property type="match status" value="1"/>
</dbReference>
<dbReference type="GO" id="GO:0043164">
    <property type="term" value="P:Gram-negative-bacterium-type cell wall biogenesis"/>
    <property type="evidence" value="ECO:0007669"/>
    <property type="project" value="TreeGrafter"/>
</dbReference>
<evidence type="ECO:0000259" key="2">
    <source>
        <dbReference type="Pfam" id="PF02698"/>
    </source>
</evidence>
<dbReference type="Gene3D" id="3.40.50.620">
    <property type="entry name" value="HUPs"/>
    <property type="match status" value="1"/>
</dbReference>
<sequence length="256" mass="28523">MNQEAIWFLKSLIIPPGGLVILGLLGLMLSRRFFGKLLLLVTLASLYLLSTPFISRQLISSIETVPPINLARLANHQPQAIVVLGGGRHTGAPEYGSKDTVNSNLLERLRYAAWLSRDTGLPIIPSGGSGLDEGEPEADMSRRILEKEFGRKVLAVENKSRTTQENAQLTKALLDKLMIKQVLLVTHAWHMPRALEVFEQAGIQAIPAPTGFNRRAMFEPTLKDWRPEAVSLGRSSTAIHERLGKIWYQLKDWTDI</sequence>
<accession>A0A1T2KY66</accession>
<dbReference type="GO" id="GO:0000270">
    <property type="term" value="P:peptidoglycan metabolic process"/>
    <property type="evidence" value="ECO:0007669"/>
    <property type="project" value="TreeGrafter"/>
</dbReference>
<comment type="caution">
    <text evidence="3">The sequence shown here is derived from an EMBL/GenBank/DDBJ whole genome shotgun (WGS) entry which is preliminary data.</text>
</comment>
<evidence type="ECO:0000313" key="4">
    <source>
        <dbReference type="Proteomes" id="UP000190896"/>
    </source>
</evidence>
<dbReference type="InterPro" id="IPR014729">
    <property type="entry name" value="Rossmann-like_a/b/a_fold"/>
</dbReference>
<dbReference type="InterPro" id="IPR003848">
    <property type="entry name" value="DUF218"/>
</dbReference>
<evidence type="ECO:0000256" key="1">
    <source>
        <dbReference type="SAM" id="Phobius"/>
    </source>
</evidence>
<reference evidence="3 4" key="1">
    <citation type="submission" date="2016-11" db="EMBL/GenBank/DDBJ databases">
        <title>Mixed transmission modes and dynamic genome evolution in an obligate animal-bacterial symbiosis.</title>
        <authorList>
            <person name="Russell S.L."/>
            <person name="Corbett-Detig R.B."/>
            <person name="Cavanaugh C.M."/>
        </authorList>
    </citation>
    <scope>NUCLEOTIDE SEQUENCE [LARGE SCALE GENOMIC DNA]</scope>
    <source>
        <strain evidence="3">Se-Cadez</strain>
    </source>
</reference>
<keyword evidence="1" id="KW-0472">Membrane</keyword>
<name>A0A1T2KY66_9GAMM</name>
<proteinExistence type="predicted"/>
<protein>
    <recommendedName>
        <fullName evidence="2">DUF218 domain-containing protein</fullName>
    </recommendedName>
</protein>
<dbReference type="PANTHER" id="PTHR30336">
    <property type="entry name" value="INNER MEMBRANE PROTEIN, PROBABLE PERMEASE"/>
    <property type="match status" value="1"/>
</dbReference>
<dbReference type="GO" id="GO:0005886">
    <property type="term" value="C:plasma membrane"/>
    <property type="evidence" value="ECO:0007669"/>
    <property type="project" value="TreeGrafter"/>
</dbReference>
<dbReference type="InterPro" id="IPR051599">
    <property type="entry name" value="Cell_Envelope_Assoc"/>
</dbReference>
<gene>
    <name evidence="3" type="ORF">BOW51_00600</name>
</gene>
<keyword evidence="1" id="KW-0812">Transmembrane</keyword>